<comment type="caution">
    <text evidence="1">The sequence shown here is derived from an EMBL/GenBank/DDBJ whole genome shotgun (WGS) entry which is preliminary data.</text>
</comment>
<organism evidence="1">
    <name type="scientific">Halomonas campaniensis</name>
    <dbReference type="NCBI Taxonomy" id="213554"/>
    <lineage>
        <taxon>Bacteria</taxon>
        <taxon>Pseudomonadati</taxon>
        <taxon>Pseudomonadota</taxon>
        <taxon>Gammaproteobacteria</taxon>
        <taxon>Oceanospirillales</taxon>
        <taxon>Halomonadaceae</taxon>
        <taxon>Halomonas</taxon>
    </lineage>
</organism>
<reference evidence="1" key="1">
    <citation type="journal article" date="2018" name="Nat. Biotechnol.">
        <title>A standardized bacterial taxonomy based on genome phylogeny substantially revises the tree of life.</title>
        <authorList>
            <person name="Parks D.H."/>
            <person name="Chuvochina M."/>
            <person name="Waite D.W."/>
            <person name="Rinke C."/>
            <person name="Skarshewski A."/>
            <person name="Chaumeil P.A."/>
            <person name="Hugenholtz P."/>
        </authorList>
    </citation>
    <scope>NUCLEOTIDE SEQUENCE [LARGE SCALE GENOMIC DNA]</scope>
    <source>
        <strain evidence="1">UBA11284</strain>
    </source>
</reference>
<gene>
    <name evidence="1" type="ORF">DEO68_14155</name>
</gene>
<dbReference type="EMBL" id="DOTR01000082">
    <property type="protein sequence ID" value="HCA03278.1"/>
    <property type="molecule type" value="Genomic_DNA"/>
</dbReference>
<sequence>MSSLNVWRACKKLHIESACLLIAGIDPRSIWPNYLSESVPIESGAGDTDSVKAALRFDIPQAQEAANWLTVARQAAIDGNLMPVGKIRLWGSHGRWESAELAGLSTYDSFDFDVTRQELSRWLSSLGWNESELPDFLAGIDTPEAKSVGGEESRALEVFGLLVEVYASKHGPDYRNGEKPKASRVVEDMLNTIPDDVTNMGDRKLKEHVGAAIKAWEAKKRR</sequence>
<protein>
    <submittedName>
        <fullName evidence="1">Uncharacterized protein</fullName>
    </submittedName>
</protein>
<evidence type="ECO:0000313" key="1">
    <source>
        <dbReference type="EMBL" id="HCA03278.1"/>
    </source>
</evidence>
<dbReference type="AlphaFoldDB" id="A0A3D0KID6"/>
<name>A0A3D0KID6_9GAMM</name>
<proteinExistence type="predicted"/>
<accession>A0A3D0KID6</accession>